<reference evidence="2" key="1">
    <citation type="journal article" date="2019" name="Environ. Microbiol.">
        <title>Fungal ecological strategies reflected in gene transcription - a case study of two litter decomposers.</title>
        <authorList>
            <person name="Barbi F."/>
            <person name="Kohler A."/>
            <person name="Barry K."/>
            <person name="Baskaran P."/>
            <person name="Daum C."/>
            <person name="Fauchery L."/>
            <person name="Ihrmark K."/>
            <person name="Kuo A."/>
            <person name="LaButti K."/>
            <person name="Lipzen A."/>
            <person name="Morin E."/>
            <person name="Grigoriev I.V."/>
            <person name="Henrissat B."/>
            <person name="Lindahl B."/>
            <person name="Martin F."/>
        </authorList>
    </citation>
    <scope>NUCLEOTIDE SEQUENCE</scope>
    <source>
        <strain evidence="2">JB14</strain>
    </source>
</reference>
<feature type="region of interest" description="Disordered" evidence="1">
    <location>
        <begin position="1"/>
        <end position="45"/>
    </location>
</feature>
<protein>
    <submittedName>
        <fullName evidence="2">Uncharacterized protein</fullName>
    </submittedName>
</protein>
<feature type="compositionally biased region" description="Pro residues" evidence="1">
    <location>
        <begin position="389"/>
        <end position="400"/>
    </location>
</feature>
<dbReference type="EMBL" id="ML769733">
    <property type="protein sequence ID" value="KAE9388641.1"/>
    <property type="molecule type" value="Genomic_DNA"/>
</dbReference>
<accession>A0A6A4GSC0</accession>
<sequence length="466" mass="50137">MPPKRSPSPSNASPCKRTERSPPPNPSPSSPPSSHPVATDASASEQHIPVVVSPLRPISWQTVTSAEIDEALKSVFQLGGYSFDVNVTDLEWRRIAKRLRYCARCEGKGEPCSAASGTELVCNACQKAHKGCSLGITYQYCLFAKQQFDSWMAGLSSRSYNSYCQPPSFFTSLEEAIQHAACSAIPPPSSVGRVGPPGWGRIVKTSNSQTSPSRSHHPSPRKQGDSARTVASSSSNIPSPAIPVPSLLPSREVQVIRGPTILRDTLIPPGLDLTRELQAFEDTEAQITAASKARFFKEQADARLVAAEMKCRLEAEQQCKEKQRLVKKYLEQDMREKERGSLGVRQRPKRQVGSSSSQVAMPRPSAISPRPVSTPPVILPGSVPSTLSTPPPSASTPIPSPIPLPTPSLQSPTFSPLVGQSANPSNHWFLSLVGYGLLPASLSKPVWMGLPTTGLMSTLLPVATLQ</sequence>
<organism evidence="2 3">
    <name type="scientific">Gymnopus androsaceus JB14</name>
    <dbReference type="NCBI Taxonomy" id="1447944"/>
    <lineage>
        <taxon>Eukaryota</taxon>
        <taxon>Fungi</taxon>
        <taxon>Dikarya</taxon>
        <taxon>Basidiomycota</taxon>
        <taxon>Agaricomycotina</taxon>
        <taxon>Agaricomycetes</taxon>
        <taxon>Agaricomycetidae</taxon>
        <taxon>Agaricales</taxon>
        <taxon>Marasmiineae</taxon>
        <taxon>Omphalotaceae</taxon>
        <taxon>Gymnopus</taxon>
    </lineage>
</organism>
<evidence type="ECO:0000256" key="1">
    <source>
        <dbReference type="SAM" id="MobiDB-lite"/>
    </source>
</evidence>
<dbReference type="Proteomes" id="UP000799118">
    <property type="component" value="Unassembled WGS sequence"/>
</dbReference>
<proteinExistence type="predicted"/>
<gene>
    <name evidence="2" type="ORF">BT96DRAFT_1003993</name>
</gene>
<dbReference type="AlphaFoldDB" id="A0A6A4GSC0"/>
<evidence type="ECO:0000313" key="3">
    <source>
        <dbReference type="Proteomes" id="UP000799118"/>
    </source>
</evidence>
<feature type="region of interest" description="Disordered" evidence="1">
    <location>
        <begin position="336"/>
        <end position="400"/>
    </location>
</feature>
<feature type="region of interest" description="Disordered" evidence="1">
    <location>
        <begin position="193"/>
        <end position="245"/>
    </location>
</feature>
<keyword evidence="3" id="KW-1185">Reference proteome</keyword>
<feature type="compositionally biased region" description="Low complexity" evidence="1">
    <location>
        <begin position="379"/>
        <end position="388"/>
    </location>
</feature>
<feature type="compositionally biased region" description="Pro residues" evidence="1">
    <location>
        <begin position="21"/>
        <end position="34"/>
    </location>
</feature>
<feature type="compositionally biased region" description="Low complexity" evidence="1">
    <location>
        <begin position="230"/>
        <end position="239"/>
    </location>
</feature>
<evidence type="ECO:0000313" key="2">
    <source>
        <dbReference type="EMBL" id="KAE9388641.1"/>
    </source>
</evidence>
<name>A0A6A4GSC0_9AGAR</name>